<dbReference type="EMBL" id="CAUWAG010000003">
    <property type="protein sequence ID" value="CAJ2501692.1"/>
    <property type="molecule type" value="Genomic_DNA"/>
</dbReference>
<dbReference type="InterPro" id="IPR046539">
    <property type="entry name" value="DUF6604"/>
</dbReference>
<accession>A0AAI8YEF0</accession>
<feature type="region of interest" description="Disordered" evidence="1">
    <location>
        <begin position="100"/>
        <end position="119"/>
    </location>
</feature>
<sequence length="422" mass="47678">MDSLAADHAATYRQYKEDTESIAGWLALNSLKCGYIVAEPASSASASPTPSTRLKGKARKQARETSKASHSQVNDHWPKYAISVSDFSRMAKAIADFKPKEARTSHVKRQTHAASRSEEPDPLIKLVNRFSGLQVEHSSDQGPEIEPSSPVEQDENDYKLTDLVPVTLIKSEEDIEEDFFFPIFTFLQEVDDVRSMVRQGWSGYREGRTELIFCSLITNTAIQLVRRAEHELGLPIERPKKYPSSAYPAWNFPGIFIYENHQSSMIQNNVDLRSFLEPSPGVASLGCSHSELCLWETFTALKHSLWEAKPEAVNICCWEKRKTFRRIKSMLPCLQSISQGMAQSFASDGITSGIGAMFKTRSIPVWTAFGMEMLLDIQDELQTVPQKALKEVQRHTRTKISEFRSKKLDQQPFSVVPRRQNG</sequence>
<dbReference type="Pfam" id="PF20253">
    <property type="entry name" value="DUF6604"/>
    <property type="match status" value="2"/>
</dbReference>
<gene>
    <name evidence="3" type="ORF">KHLLAP_LOCUS2160</name>
</gene>
<feature type="region of interest" description="Disordered" evidence="1">
    <location>
        <begin position="41"/>
        <end position="74"/>
    </location>
</feature>
<reference evidence="3" key="1">
    <citation type="submission" date="2023-10" db="EMBL/GenBank/DDBJ databases">
        <authorList>
            <person name="Hackl T."/>
        </authorList>
    </citation>
    <scope>NUCLEOTIDE SEQUENCE</scope>
</reference>
<dbReference type="AlphaFoldDB" id="A0AAI8YEF0"/>
<proteinExistence type="predicted"/>
<evidence type="ECO:0000313" key="3">
    <source>
        <dbReference type="EMBL" id="CAJ2501692.1"/>
    </source>
</evidence>
<feature type="domain" description="DUF6604" evidence="2">
    <location>
        <begin position="13"/>
        <end position="98"/>
    </location>
</feature>
<organism evidence="3 4">
    <name type="scientific">Anthostomella pinea</name>
    <dbReference type="NCBI Taxonomy" id="933095"/>
    <lineage>
        <taxon>Eukaryota</taxon>
        <taxon>Fungi</taxon>
        <taxon>Dikarya</taxon>
        <taxon>Ascomycota</taxon>
        <taxon>Pezizomycotina</taxon>
        <taxon>Sordariomycetes</taxon>
        <taxon>Xylariomycetidae</taxon>
        <taxon>Xylariales</taxon>
        <taxon>Xylariaceae</taxon>
        <taxon>Anthostomella</taxon>
    </lineage>
</organism>
<comment type="caution">
    <text evidence="3">The sequence shown here is derived from an EMBL/GenBank/DDBJ whole genome shotgun (WGS) entry which is preliminary data.</text>
</comment>
<feature type="region of interest" description="Disordered" evidence="1">
    <location>
        <begin position="136"/>
        <end position="156"/>
    </location>
</feature>
<keyword evidence="4" id="KW-1185">Reference proteome</keyword>
<dbReference type="PANTHER" id="PTHR38795">
    <property type="entry name" value="DUF6604 DOMAIN-CONTAINING PROTEIN"/>
    <property type="match status" value="1"/>
</dbReference>
<protein>
    <submittedName>
        <fullName evidence="3">Uu.00g045450.m01.CDS01</fullName>
    </submittedName>
</protein>
<evidence type="ECO:0000313" key="4">
    <source>
        <dbReference type="Proteomes" id="UP001295740"/>
    </source>
</evidence>
<evidence type="ECO:0000256" key="1">
    <source>
        <dbReference type="SAM" id="MobiDB-lite"/>
    </source>
</evidence>
<feature type="compositionally biased region" description="Low complexity" evidence="1">
    <location>
        <begin position="41"/>
        <end position="52"/>
    </location>
</feature>
<evidence type="ECO:0000259" key="2">
    <source>
        <dbReference type="Pfam" id="PF20253"/>
    </source>
</evidence>
<dbReference type="Proteomes" id="UP001295740">
    <property type="component" value="Unassembled WGS sequence"/>
</dbReference>
<dbReference type="PANTHER" id="PTHR38795:SF1">
    <property type="entry name" value="DUF6604 DOMAIN-CONTAINING PROTEIN"/>
    <property type="match status" value="1"/>
</dbReference>
<name>A0AAI8YEF0_9PEZI</name>
<feature type="domain" description="DUF6604" evidence="2">
    <location>
        <begin position="99"/>
        <end position="232"/>
    </location>
</feature>